<keyword evidence="1" id="KW-0732">Signal</keyword>
<dbReference type="AlphaFoldDB" id="A0A238BXC4"/>
<feature type="chain" id="PRO_5012014419" evidence="1">
    <location>
        <begin position="20"/>
        <end position="108"/>
    </location>
</feature>
<dbReference type="EMBL" id="KZ269993">
    <property type="protein sequence ID" value="OZC09556.1"/>
    <property type="molecule type" value="Genomic_DNA"/>
</dbReference>
<feature type="signal peptide" evidence="1">
    <location>
        <begin position="1"/>
        <end position="19"/>
    </location>
</feature>
<keyword evidence="3" id="KW-1185">Reference proteome</keyword>
<evidence type="ECO:0000313" key="2">
    <source>
        <dbReference type="EMBL" id="OZC09556.1"/>
    </source>
</evidence>
<name>A0A238BXC4_9BILA</name>
<organism evidence="2 3">
    <name type="scientific">Onchocerca flexuosa</name>
    <dbReference type="NCBI Taxonomy" id="387005"/>
    <lineage>
        <taxon>Eukaryota</taxon>
        <taxon>Metazoa</taxon>
        <taxon>Ecdysozoa</taxon>
        <taxon>Nematoda</taxon>
        <taxon>Chromadorea</taxon>
        <taxon>Rhabditida</taxon>
        <taxon>Spirurina</taxon>
        <taxon>Spiruromorpha</taxon>
        <taxon>Filarioidea</taxon>
        <taxon>Onchocercidae</taxon>
        <taxon>Onchocerca</taxon>
    </lineage>
</organism>
<accession>A0A238BXC4</accession>
<evidence type="ECO:0000313" key="3">
    <source>
        <dbReference type="Proteomes" id="UP000242913"/>
    </source>
</evidence>
<reference evidence="2 3" key="1">
    <citation type="submission" date="2015-12" db="EMBL/GenBank/DDBJ databases">
        <title>Draft genome of the nematode, Onchocerca flexuosa.</title>
        <authorList>
            <person name="Mitreva M."/>
        </authorList>
    </citation>
    <scope>NUCLEOTIDE SEQUENCE [LARGE SCALE GENOMIC DNA]</scope>
    <source>
        <strain evidence="2">Red Deer</strain>
    </source>
</reference>
<gene>
    <name evidence="2" type="ORF">X798_03514</name>
</gene>
<dbReference type="Proteomes" id="UP000242913">
    <property type="component" value="Unassembled WGS sequence"/>
</dbReference>
<sequence length="108" mass="12350">MLLSPLLSLILLAYQPVLTKRKREEEAEKRMCFDVSLPAVAPERFNKRIFQFNTRFPKVIKLETARISDGNTDVWKHNGIYNQLALLEQAVQKNLESAFNNGVMAANS</sequence>
<feature type="non-terminal residue" evidence="2">
    <location>
        <position position="108"/>
    </location>
</feature>
<protein>
    <submittedName>
        <fullName evidence="2">Uncharacterized protein</fullName>
    </submittedName>
</protein>
<proteinExistence type="predicted"/>
<evidence type="ECO:0000256" key="1">
    <source>
        <dbReference type="SAM" id="SignalP"/>
    </source>
</evidence>